<sequence>MSNRSISQPAANTYSVVDLVAAALEGRIRIPEFQRPLRWQWEDVRRLFDSIVKGYPIGNLLLWKRLAPAAQLRLGGLCIDAKQFEEGWWVVDGQQRLISLANALSEEGARDSRFSLSYDLRKQTFVHPNQGDEGHIVPLLTLFDLQRLIRWFTKDHPEASEMLDEASRITRAIREYKIPAYLVDQDDEAVLRDIFDRMNSYGKRLSKAEIFSALHPVEGADVEPFSHFQRIAESIHGEQRFGIIDDDTVIKALLARRGADVYRDVRIEFAPERTRYPRDFEGESPTDANREGKLALSRAVRFLQEDACIPHFSFLPYRYLLVVLTRFFAHFPEPEPRNRVLLRRWFWRAALIGPSVFDGNWGNAMRTLSMRIMAGDETGSVQRLLHAPITNSLCLPKLTDFRPHWAEGRIALAALWALNPRSPLTGEAYECQQLADVIGYDSTLRTVALRILRSEPQNHRYWAANRILVLEDEDIRETVENTLITSPLWLTGKTQTSFLDSHALDVGLIQTLKKGDKISFLEGRQRRIEQVVREFIGRMAESDLEDTPPLASFDLDDEEEERDDALA</sequence>
<feature type="compositionally biased region" description="Acidic residues" evidence="1">
    <location>
        <begin position="554"/>
        <end position="567"/>
    </location>
</feature>
<reference evidence="3 4" key="1">
    <citation type="journal article" date="2018" name="Aquat. Microb. Ecol.">
        <title>Gammaproteobacterial methanotrophs dominate.</title>
        <authorList>
            <person name="Rissanen A.J."/>
            <person name="Saarenheimo J."/>
            <person name="Tiirola M."/>
            <person name="Peura S."/>
            <person name="Aalto S.L."/>
            <person name="Karvinen A."/>
            <person name="Nykanen H."/>
        </authorList>
    </citation>
    <scope>NUCLEOTIDE SEQUENCE [LARGE SCALE GENOMIC DNA]</scope>
    <source>
        <strain evidence="3">AMbin10</strain>
    </source>
</reference>
<proteinExistence type="predicted"/>
<evidence type="ECO:0000259" key="2">
    <source>
        <dbReference type="Pfam" id="PF03235"/>
    </source>
</evidence>
<evidence type="ECO:0000256" key="1">
    <source>
        <dbReference type="SAM" id="MobiDB-lite"/>
    </source>
</evidence>
<comment type="caution">
    <text evidence="3">The sequence shown here is derived from an EMBL/GenBank/DDBJ whole genome shotgun (WGS) entry which is preliminary data.</text>
</comment>
<dbReference type="AlphaFoldDB" id="A0A2W4QB64"/>
<evidence type="ECO:0000313" key="3">
    <source>
        <dbReference type="EMBL" id="PZN69511.1"/>
    </source>
</evidence>
<gene>
    <name evidence="3" type="ORF">DM484_29565</name>
</gene>
<evidence type="ECO:0000313" key="4">
    <source>
        <dbReference type="Proteomes" id="UP000249396"/>
    </source>
</evidence>
<name>A0A2W4QB64_9GAMM</name>
<feature type="region of interest" description="Disordered" evidence="1">
    <location>
        <begin position="543"/>
        <end position="567"/>
    </location>
</feature>
<dbReference type="PANTHER" id="PTHR37292">
    <property type="entry name" value="VNG6097C"/>
    <property type="match status" value="1"/>
</dbReference>
<organism evidence="3 4">
    <name type="scientific">Candidatus Methylumidiphilus alinenensis</name>
    <dbReference type="NCBI Taxonomy" id="2202197"/>
    <lineage>
        <taxon>Bacteria</taxon>
        <taxon>Pseudomonadati</taxon>
        <taxon>Pseudomonadota</taxon>
        <taxon>Gammaproteobacteria</taxon>
        <taxon>Methylococcales</taxon>
        <taxon>Candidatus Methylumidiphilus</taxon>
    </lineage>
</organism>
<dbReference type="EMBL" id="QJPH01000575">
    <property type="protein sequence ID" value="PZN69511.1"/>
    <property type="molecule type" value="Genomic_DNA"/>
</dbReference>
<dbReference type="Proteomes" id="UP000249396">
    <property type="component" value="Unassembled WGS sequence"/>
</dbReference>
<dbReference type="InterPro" id="IPR004919">
    <property type="entry name" value="GmrSD_N"/>
</dbReference>
<protein>
    <submittedName>
        <fullName evidence="3">DUF262 domain-containing protein</fullName>
    </submittedName>
</protein>
<dbReference type="PANTHER" id="PTHR37292:SF2">
    <property type="entry name" value="DUF262 DOMAIN-CONTAINING PROTEIN"/>
    <property type="match status" value="1"/>
</dbReference>
<feature type="domain" description="GmrSD restriction endonucleases N-terminal" evidence="2">
    <location>
        <begin position="23"/>
        <end position="215"/>
    </location>
</feature>
<accession>A0A2W4QB64</accession>
<dbReference type="Pfam" id="PF03235">
    <property type="entry name" value="GmrSD_N"/>
    <property type="match status" value="1"/>
</dbReference>